<feature type="region of interest" description="Disordered" evidence="7">
    <location>
        <begin position="298"/>
        <end position="369"/>
    </location>
</feature>
<dbReference type="Proteomes" id="UP000039865">
    <property type="component" value="Unassembled WGS sequence"/>
</dbReference>
<evidence type="ECO:0000256" key="2">
    <source>
        <dbReference type="ARBA" id="ARBA00007336"/>
    </source>
</evidence>
<keyword evidence="3" id="KW-0690">Ribosome biogenesis</keyword>
<feature type="compositionally biased region" description="Acidic residues" evidence="7">
    <location>
        <begin position="61"/>
        <end position="83"/>
    </location>
</feature>
<keyword evidence="4 6" id="KW-0175">Coiled coil</keyword>
<protein>
    <submittedName>
        <fullName evidence="8">Uncharacterized protein</fullName>
    </submittedName>
</protein>
<keyword evidence="5" id="KW-0539">Nucleus</keyword>
<feature type="region of interest" description="Disordered" evidence="7">
    <location>
        <begin position="1"/>
        <end position="103"/>
    </location>
</feature>
<sequence>MGKTQQQVSKKRKDKLFSDSEDDNEQPPKLIPIKQSFKKPEVSAILSRPVKQAVIARKQEDDDEDDESHSYDEVDSDLEIAELENDKAANGHDDDDEDMDDEKKTFEKEKIQQFAQRGINNEDMILKRIREIRANFYNRLESKRLIKKQGRVPFTEHMTITNEHPMVVPESLAVHDDIKREMAFYIMTRENVKKGMEFLVQAKLPISRPDDFFAEMLKTDQHMAKVKSRLLQQQVKIQNFEERQSRLENKKFHKAMKAYKQTEKHKEKRDNIDNINKLKKEIKEKGGEADEKEFNKLFNGGGFQKDGKKGQKQRVIDAIKTNHHQKQNKDKQMSQSRNKNKGSKQIKKPTKRPGKANRSKHKQRNKKMR</sequence>
<dbReference type="OrthoDB" id="313367at2759"/>
<proteinExistence type="inferred from homology"/>
<evidence type="ECO:0000256" key="6">
    <source>
        <dbReference type="SAM" id="Coils"/>
    </source>
</evidence>
<name>A0A078AUA6_STYLE</name>
<evidence type="ECO:0000256" key="3">
    <source>
        <dbReference type="ARBA" id="ARBA00022517"/>
    </source>
</evidence>
<dbReference type="PANTHER" id="PTHR13028:SF0">
    <property type="entry name" value="RRNA-PROCESSING PROTEIN EBP2-RELATED"/>
    <property type="match status" value="1"/>
</dbReference>
<accession>A0A078AUA6</accession>
<organism evidence="8 9">
    <name type="scientific">Stylonychia lemnae</name>
    <name type="common">Ciliate</name>
    <dbReference type="NCBI Taxonomy" id="5949"/>
    <lineage>
        <taxon>Eukaryota</taxon>
        <taxon>Sar</taxon>
        <taxon>Alveolata</taxon>
        <taxon>Ciliophora</taxon>
        <taxon>Intramacronucleata</taxon>
        <taxon>Spirotrichea</taxon>
        <taxon>Stichotrichia</taxon>
        <taxon>Sporadotrichida</taxon>
        <taxon>Oxytrichidae</taxon>
        <taxon>Stylonychinae</taxon>
        <taxon>Stylonychia</taxon>
    </lineage>
</organism>
<keyword evidence="9" id="KW-1185">Reference proteome</keyword>
<dbReference type="GO" id="GO:0034399">
    <property type="term" value="C:nuclear periphery"/>
    <property type="evidence" value="ECO:0007669"/>
    <property type="project" value="TreeGrafter"/>
</dbReference>
<dbReference type="GO" id="GO:0005730">
    <property type="term" value="C:nucleolus"/>
    <property type="evidence" value="ECO:0007669"/>
    <property type="project" value="UniProtKB-SubCell"/>
</dbReference>
<evidence type="ECO:0000256" key="4">
    <source>
        <dbReference type="ARBA" id="ARBA00023054"/>
    </source>
</evidence>
<evidence type="ECO:0000256" key="5">
    <source>
        <dbReference type="ARBA" id="ARBA00023242"/>
    </source>
</evidence>
<gene>
    <name evidence="8" type="primary">Contig9419.g477</name>
    <name evidence="8" type="ORF">STYLEM_13486</name>
</gene>
<dbReference type="GO" id="GO:0042273">
    <property type="term" value="P:ribosomal large subunit biogenesis"/>
    <property type="evidence" value="ECO:0007669"/>
    <property type="project" value="TreeGrafter"/>
</dbReference>
<dbReference type="GO" id="GO:0030687">
    <property type="term" value="C:preribosome, large subunit precursor"/>
    <property type="evidence" value="ECO:0007669"/>
    <property type="project" value="TreeGrafter"/>
</dbReference>
<dbReference type="AlphaFoldDB" id="A0A078AUA6"/>
<comment type="similarity">
    <text evidence="2">Belongs to the EBP2 family.</text>
</comment>
<feature type="compositionally biased region" description="Basic residues" evidence="7">
    <location>
        <begin position="338"/>
        <end position="369"/>
    </location>
</feature>
<dbReference type="InterPro" id="IPR008610">
    <property type="entry name" value="Ebp2"/>
</dbReference>
<dbReference type="GO" id="GO:0006364">
    <property type="term" value="P:rRNA processing"/>
    <property type="evidence" value="ECO:0007669"/>
    <property type="project" value="TreeGrafter"/>
</dbReference>
<comment type="subcellular location">
    <subcellularLocation>
        <location evidence="1">Nucleus</location>
        <location evidence="1">Nucleolus</location>
    </subcellularLocation>
</comment>
<dbReference type="PANTHER" id="PTHR13028">
    <property type="entry name" value="RRNA PROCESSING PROTEIN EBNA1-BINDING PROTEIN-RELATED"/>
    <property type="match status" value="1"/>
</dbReference>
<evidence type="ECO:0000313" key="9">
    <source>
        <dbReference type="Proteomes" id="UP000039865"/>
    </source>
</evidence>
<feature type="compositionally biased region" description="Basic and acidic residues" evidence="7">
    <location>
        <begin position="305"/>
        <end position="317"/>
    </location>
</feature>
<evidence type="ECO:0000256" key="1">
    <source>
        <dbReference type="ARBA" id="ARBA00004604"/>
    </source>
</evidence>
<dbReference type="InParanoid" id="A0A078AUA6"/>
<dbReference type="EMBL" id="CCKQ01012790">
    <property type="protein sequence ID" value="CDW84423.1"/>
    <property type="molecule type" value="Genomic_DNA"/>
</dbReference>
<reference evidence="8 9" key="1">
    <citation type="submission" date="2014-06" db="EMBL/GenBank/DDBJ databases">
        <authorList>
            <person name="Swart Estienne"/>
        </authorList>
    </citation>
    <scope>NUCLEOTIDE SEQUENCE [LARGE SCALE GENOMIC DNA]</scope>
    <source>
        <strain evidence="8 9">130c</strain>
    </source>
</reference>
<dbReference type="Pfam" id="PF05890">
    <property type="entry name" value="Ebp2"/>
    <property type="match status" value="1"/>
</dbReference>
<evidence type="ECO:0000256" key="7">
    <source>
        <dbReference type="SAM" id="MobiDB-lite"/>
    </source>
</evidence>
<evidence type="ECO:0000313" key="8">
    <source>
        <dbReference type="EMBL" id="CDW84423.1"/>
    </source>
</evidence>
<feature type="coiled-coil region" evidence="6">
    <location>
        <begin position="223"/>
        <end position="295"/>
    </location>
</feature>